<dbReference type="FunFam" id="1.20.5.340:FF:000012">
    <property type="entry name" value="Wiskott-Aldrich syndrome protein family member 1"/>
    <property type="match status" value="1"/>
</dbReference>
<dbReference type="Gene3D" id="1.20.5.340">
    <property type="match status" value="1"/>
</dbReference>
<keyword evidence="4" id="KW-0597">Phosphoprotein</keyword>
<dbReference type="OMA" id="LYMEANN"/>
<keyword evidence="7" id="KW-1185">Reference proteome</keyword>
<evidence type="ECO:0000256" key="2">
    <source>
        <dbReference type="ARBA" id="ARBA00006993"/>
    </source>
</evidence>
<dbReference type="GO" id="GO:2000601">
    <property type="term" value="P:positive regulation of Arp2/3 complex-mediated actin nucleation"/>
    <property type="evidence" value="ECO:0007669"/>
    <property type="project" value="TreeGrafter"/>
</dbReference>
<dbReference type="Proteomes" id="UP000887565">
    <property type="component" value="Unplaced"/>
</dbReference>
<dbReference type="GO" id="GO:0071933">
    <property type="term" value="F:Arp2/3 complex binding"/>
    <property type="evidence" value="ECO:0007669"/>
    <property type="project" value="TreeGrafter"/>
</dbReference>
<dbReference type="GO" id="GO:0003779">
    <property type="term" value="F:actin binding"/>
    <property type="evidence" value="ECO:0007669"/>
    <property type="project" value="UniProtKB-KW"/>
</dbReference>
<accession>A0A915JHI5</accession>
<evidence type="ECO:0000313" key="8">
    <source>
        <dbReference type="WBParaSite" id="nRc.2.0.1.t25572-RA"/>
    </source>
</evidence>
<sequence>MPLTKRCVSPIDVSLHRLPSSVRQNELECVSNGTLANLVRQMSSLSKHAEDIFGELCREAMKIEHKTQSFFNRIDRISAKVTQLDSNVDEVSLQDLHLRKQFKSCTLIDQQSLSRQTMPAAMAECYSGCDRPPELDKLNPYSRNEYLIRKIAAKVRIIH</sequence>
<evidence type="ECO:0000256" key="4">
    <source>
        <dbReference type="ARBA" id="ARBA00022553"/>
    </source>
</evidence>
<evidence type="ECO:0000256" key="5">
    <source>
        <dbReference type="ARBA" id="ARBA00023203"/>
    </source>
</evidence>
<keyword evidence="6" id="KW-0206">Cytoskeleton</keyword>
<protein>
    <submittedName>
        <fullName evidence="8">Uncharacterized protein</fullName>
    </submittedName>
</protein>
<keyword evidence="3" id="KW-0963">Cytoplasm</keyword>
<dbReference type="GO" id="GO:0034237">
    <property type="term" value="F:protein kinase A regulatory subunit binding"/>
    <property type="evidence" value="ECO:0007669"/>
    <property type="project" value="TreeGrafter"/>
</dbReference>
<dbReference type="PANTHER" id="PTHR12902:SF1">
    <property type="entry name" value="WISKOTT-ALDRICH SYNDROME PROTEIN FAMILY MEMBER"/>
    <property type="match status" value="1"/>
</dbReference>
<dbReference type="Gene3D" id="6.10.280.150">
    <property type="match status" value="1"/>
</dbReference>
<dbReference type="GO" id="GO:0031209">
    <property type="term" value="C:SCAR complex"/>
    <property type="evidence" value="ECO:0007669"/>
    <property type="project" value="TreeGrafter"/>
</dbReference>
<organism evidence="7 8">
    <name type="scientific">Romanomermis culicivorax</name>
    <name type="common">Nematode worm</name>
    <dbReference type="NCBI Taxonomy" id="13658"/>
    <lineage>
        <taxon>Eukaryota</taxon>
        <taxon>Metazoa</taxon>
        <taxon>Ecdysozoa</taxon>
        <taxon>Nematoda</taxon>
        <taxon>Enoplea</taxon>
        <taxon>Dorylaimia</taxon>
        <taxon>Mermithida</taxon>
        <taxon>Mermithoidea</taxon>
        <taxon>Mermithidae</taxon>
        <taxon>Romanomermis</taxon>
    </lineage>
</organism>
<dbReference type="AlphaFoldDB" id="A0A915JHI5"/>
<proteinExistence type="inferred from homology"/>
<comment type="subcellular location">
    <subcellularLocation>
        <location evidence="1">Cytoplasm</location>
        <location evidence="1">Cytoskeleton</location>
    </subcellularLocation>
</comment>
<evidence type="ECO:0000256" key="1">
    <source>
        <dbReference type="ARBA" id="ARBA00004245"/>
    </source>
</evidence>
<evidence type="ECO:0000256" key="3">
    <source>
        <dbReference type="ARBA" id="ARBA00022490"/>
    </source>
</evidence>
<name>A0A915JHI5_ROMCU</name>
<keyword evidence="5" id="KW-0009">Actin-binding</keyword>
<dbReference type="WBParaSite" id="nRc.2.0.1.t25572-RA">
    <property type="protein sequence ID" value="nRc.2.0.1.t25572-RA"/>
    <property type="gene ID" value="nRc.2.0.1.g25572"/>
</dbReference>
<evidence type="ECO:0000313" key="7">
    <source>
        <dbReference type="Proteomes" id="UP000887565"/>
    </source>
</evidence>
<dbReference type="InterPro" id="IPR028288">
    <property type="entry name" value="SCAR/WAVE_fam"/>
</dbReference>
<comment type="similarity">
    <text evidence="2">Belongs to the SCAR/WAVE family.</text>
</comment>
<evidence type="ECO:0000256" key="6">
    <source>
        <dbReference type="ARBA" id="ARBA00023212"/>
    </source>
</evidence>
<dbReference type="GO" id="GO:0030036">
    <property type="term" value="P:actin cytoskeleton organization"/>
    <property type="evidence" value="ECO:0007669"/>
    <property type="project" value="InterPro"/>
</dbReference>
<reference evidence="8" key="1">
    <citation type="submission" date="2022-11" db="UniProtKB">
        <authorList>
            <consortium name="WormBaseParasite"/>
        </authorList>
    </citation>
    <scope>IDENTIFICATION</scope>
</reference>
<dbReference type="PANTHER" id="PTHR12902">
    <property type="entry name" value="WASP-1"/>
    <property type="match status" value="1"/>
</dbReference>
<dbReference type="GO" id="GO:0005856">
    <property type="term" value="C:cytoskeleton"/>
    <property type="evidence" value="ECO:0007669"/>
    <property type="project" value="UniProtKB-SubCell"/>
</dbReference>